<feature type="compositionally biased region" description="Polar residues" evidence="1">
    <location>
        <begin position="1"/>
        <end position="10"/>
    </location>
</feature>
<protein>
    <submittedName>
        <fullName evidence="2">Uncharacterized protein</fullName>
    </submittedName>
</protein>
<evidence type="ECO:0000256" key="1">
    <source>
        <dbReference type="SAM" id="MobiDB-lite"/>
    </source>
</evidence>
<organism evidence="2">
    <name type="scientific">Timema monikensis</name>
    <dbReference type="NCBI Taxonomy" id="170555"/>
    <lineage>
        <taxon>Eukaryota</taxon>
        <taxon>Metazoa</taxon>
        <taxon>Ecdysozoa</taxon>
        <taxon>Arthropoda</taxon>
        <taxon>Hexapoda</taxon>
        <taxon>Insecta</taxon>
        <taxon>Pterygota</taxon>
        <taxon>Neoptera</taxon>
        <taxon>Polyneoptera</taxon>
        <taxon>Phasmatodea</taxon>
        <taxon>Timematodea</taxon>
        <taxon>Timematoidea</taxon>
        <taxon>Timematidae</taxon>
        <taxon>Timema</taxon>
    </lineage>
</organism>
<proteinExistence type="predicted"/>
<feature type="compositionally biased region" description="Polar residues" evidence="1">
    <location>
        <begin position="119"/>
        <end position="128"/>
    </location>
</feature>
<dbReference type="EMBL" id="OB793107">
    <property type="protein sequence ID" value="CAD7426095.1"/>
    <property type="molecule type" value="Genomic_DNA"/>
</dbReference>
<evidence type="ECO:0000313" key="2">
    <source>
        <dbReference type="EMBL" id="CAD7426095.1"/>
    </source>
</evidence>
<feature type="region of interest" description="Disordered" evidence="1">
    <location>
        <begin position="1"/>
        <end position="28"/>
    </location>
</feature>
<feature type="region of interest" description="Disordered" evidence="1">
    <location>
        <begin position="99"/>
        <end position="140"/>
    </location>
</feature>
<name>A0A7R9HKX2_9NEOP</name>
<dbReference type="AlphaFoldDB" id="A0A7R9HKX2"/>
<sequence length="162" mass="17878">MGQHTESTFTWDFHISSPKGPGYEPQRKETSAIVVKKDTPKFRRQEQRDVLRKCIRICVEGGWKTTLKTNLITTDLDSNLALPVIGSLVHFKSSALDDAATESPGNLRSRVGYSDKTKPTVTKHSLSHSARGGWKRSLPNADNGDWPAVHSFITAGVALHTP</sequence>
<accession>A0A7R9HKX2</accession>
<gene>
    <name evidence="2" type="ORF">TMSB3V08_LOCUS2991</name>
</gene>
<reference evidence="2" key="1">
    <citation type="submission" date="2020-11" db="EMBL/GenBank/DDBJ databases">
        <authorList>
            <person name="Tran Van P."/>
        </authorList>
    </citation>
    <scope>NUCLEOTIDE SEQUENCE</scope>
</reference>